<keyword evidence="9" id="KW-0347">Helicase</keyword>
<keyword evidence="13 17" id="KW-0694">RNA-binding</keyword>
<dbReference type="EMBL" id="NAJN01000582">
    <property type="protein sequence ID" value="TKA71246.1"/>
    <property type="molecule type" value="Genomic_DNA"/>
</dbReference>
<dbReference type="InterPro" id="IPR036389">
    <property type="entry name" value="RNase_III_sf"/>
</dbReference>
<keyword evidence="5" id="KW-0479">Metal-binding</keyword>
<sequence>MDDLERAKPESGFDPVLDDSDSGDEVSNPDVVRTISDRRRAQNAKFRSWLDRRMETVIREDVKQEMKAADDEELSIRNLMAKQESHVIISDPREYQIELFERAKAQNIIAVLDTGSGKTLIAVLLLKYTIDQELENRGMGKQRRISFFLVDSVTLVFQQFAVLECNLDHKVERFCGAMGVDLWTKDVWAKQFAENEVIVCTAEVLVQCLMHSFISIEQVNLLIFDEAHHAKKSHPYARIIKDFYLAVTDLSKRPRIFGMTASPVDAKVNVVQAARELETLLHCQICTTSDISMLSKSVSRPAEEVAVYPPLKAPFETPLHQELKARFGDVGVFQGHFVHSKEMSSELGRWCSDYYWLFALQEEQERKVERRVESRFHDTEGCKPITQLDAQIARLKEAGLLVRNHNFGLPERVLDSLSSKVLKLYDWLSLHFERPSDARCIVFVEKRHTAQLLENVFSQIGGPNLRTGTLIGTSRSTLVGIKSSLRQQVMTLIKFRKGELNCLFSTSIAEEGLDIPDCNLIVRFDLYKTMIQYIQSRGRARHRKSKYLHMIEAQNPIHRQALEEVRRSENLMRQFCQSLPADRLLRGNDDALEGMLEKHRGGRTYTEASTGAKLTYWSSLSVLSHFVGCLPQDADSSARATYVISCQAGKFLCEVILPENSPVRAAIGRPSTKKSMAKCSAAFEACILLRKGKYLDDYLLPIYTKQLPAMRNALLALNMKKSNIYTMRLKPSIWESSQGLVPGELFVLILDLTDGLDRPHLPLALLTRTPLPGFPEFPLYLDSGKKTMVITSSLPRSFRVSTDRLDQLTAFTLRVFKDPFNKTYEQDRAKMPYWLAPLSASQNSLRQEFTPVEELVDWETIRSVHDNEEFKWTKSMPNDFLTDRFLIDRWDGGRRFYSKGVVPGLKALDPLPEDAAKNKYNDNILDSTVSLWAKARAKATWDPEQPVLEAEKVLQRRNMLAEPEDKETTSKTKSYLCPEPLKISALPTRIATMCLAFPAIIHRLESYLIAIEACEVLEIKARTDLALEAITKDADNTEEHQEHERIHFQRGMGKNYERLEFMGDCFLKMATSISLFTQNPDNDEYEFHVKRMLMICNQNLFDTAVKLKLYEYIRSMSFSRRTWYPEGLKLLEGKGANKTGNEVLKHSLGDKTIADVCEALIGAAFLTRNKQDSWKPEDWDDAVKAVTNLVCSPDHDMHKWTDYLKVYKMPRYQTADVTASQRDLAAKVELEHDYHFRWPRLLRSAFVHPSYPFIWEKVPSYQRLEFLGDSLLDMASISHLFYRFPQKDPQWLTEHKMAMVSNKFLGAVCVRIGFHRHLRHNSSIIEYQIREYVTELQEAERDSNGARNYWTTVKAPPKCLPDIVESYVGAIFVDSGFDYNEVQRFFDTHIEWFFDDMSIYDTFANNHPTVSPPSSYTFPPVKLILPIQTHLHHILTNHIGCRDYRILAQEIPSIDGSVARVIAGVMIHDEVVAEGRAKSGKNAKVKASLVALDLIKGMAPFEFRAKFGCDCKPLEGNEMKVLQEDLVGSAI</sequence>
<keyword evidence="6" id="KW-0677">Repeat</keyword>
<dbReference type="CDD" id="cd18034">
    <property type="entry name" value="DEXHc_dicer"/>
    <property type="match status" value="1"/>
</dbReference>
<dbReference type="Proteomes" id="UP000308768">
    <property type="component" value="Unassembled WGS sequence"/>
</dbReference>
<dbReference type="FunFam" id="3.30.160.380:FF:000004">
    <property type="entry name" value="Dicer-like protein 1"/>
    <property type="match status" value="1"/>
</dbReference>
<dbReference type="InterPro" id="IPR001650">
    <property type="entry name" value="Helicase_C-like"/>
</dbReference>
<dbReference type="Pfam" id="PF04851">
    <property type="entry name" value="ResIII"/>
    <property type="match status" value="1"/>
</dbReference>
<dbReference type="GO" id="GO:0050688">
    <property type="term" value="P:regulation of defense response to virus"/>
    <property type="evidence" value="ECO:0007669"/>
    <property type="project" value="UniProtKB-KW"/>
</dbReference>
<evidence type="ECO:0000256" key="10">
    <source>
        <dbReference type="ARBA" id="ARBA00022833"/>
    </source>
</evidence>
<evidence type="ECO:0000256" key="7">
    <source>
        <dbReference type="ARBA" id="ARBA00022741"/>
    </source>
</evidence>
<dbReference type="InterPro" id="IPR027417">
    <property type="entry name" value="P-loop_NTPase"/>
</dbReference>
<dbReference type="InterPro" id="IPR056755">
    <property type="entry name" value="DSRM_2"/>
</dbReference>
<dbReference type="PANTHER" id="PTHR14950:SF62">
    <property type="entry name" value="DICER-LIKE PROTEIN 1"/>
    <property type="match status" value="1"/>
</dbReference>
<dbReference type="FunFam" id="1.10.1520.10:FF:000026">
    <property type="entry name" value="Dicer-like protein 1"/>
    <property type="match status" value="1"/>
</dbReference>
<evidence type="ECO:0000313" key="25">
    <source>
        <dbReference type="Proteomes" id="UP000308768"/>
    </source>
</evidence>
<dbReference type="PROSITE" id="PS50142">
    <property type="entry name" value="RNASE_3_2"/>
    <property type="match status" value="2"/>
</dbReference>
<evidence type="ECO:0000256" key="9">
    <source>
        <dbReference type="ARBA" id="ARBA00022806"/>
    </source>
</evidence>
<keyword evidence="4" id="KW-0930">Antiviral protein</keyword>
<evidence type="ECO:0000256" key="1">
    <source>
        <dbReference type="ARBA" id="ARBA00001936"/>
    </source>
</evidence>
<dbReference type="Pfam" id="PF03368">
    <property type="entry name" value="Dicer_dimer"/>
    <property type="match status" value="1"/>
</dbReference>
<reference evidence="24 25" key="1">
    <citation type="submission" date="2017-03" db="EMBL/GenBank/DDBJ databases">
        <title>Genomes of endolithic fungi from Antarctica.</title>
        <authorList>
            <person name="Coleine C."/>
            <person name="Masonjones S."/>
            <person name="Stajich J.E."/>
        </authorList>
    </citation>
    <scope>NUCLEOTIDE SEQUENCE [LARGE SCALE GENOMIC DNA]</scope>
    <source>
        <strain evidence="24 25">CCFEE 5187</strain>
    </source>
</reference>
<dbReference type="PROSITE" id="PS51192">
    <property type="entry name" value="HELICASE_ATP_BIND_1"/>
    <property type="match status" value="1"/>
</dbReference>
<dbReference type="PROSITE" id="PS50821">
    <property type="entry name" value="PAZ"/>
    <property type="match status" value="1"/>
</dbReference>
<dbReference type="Gene3D" id="3.40.50.300">
    <property type="entry name" value="P-loop containing nucleotide triphosphate hydrolases"/>
    <property type="match status" value="2"/>
</dbReference>
<keyword evidence="15" id="KW-0464">Manganese</keyword>
<evidence type="ECO:0000259" key="22">
    <source>
        <dbReference type="PROSITE" id="PS51194"/>
    </source>
</evidence>
<evidence type="ECO:0000256" key="15">
    <source>
        <dbReference type="ARBA" id="ARBA00023211"/>
    </source>
</evidence>
<dbReference type="STRING" id="331657.A0A4U0X706"/>
<feature type="domain" description="PAZ" evidence="20">
    <location>
        <begin position="859"/>
        <end position="985"/>
    </location>
</feature>
<evidence type="ECO:0000256" key="6">
    <source>
        <dbReference type="ARBA" id="ARBA00022737"/>
    </source>
</evidence>
<comment type="caution">
    <text evidence="24">The sequence shown here is derived from an EMBL/GenBank/DDBJ whole genome shotgun (WGS) entry which is preliminary data.</text>
</comment>
<evidence type="ECO:0000256" key="11">
    <source>
        <dbReference type="ARBA" id="ARBA00022840"/>
    </source>
</evidence>
<evidence type="ECO:0000256" key="16">
    <source>
        <dbReference type="ARBA" id="ARBA00035116"/>
    </source>
</evidence>
<proteinExistence type="inferred from homology"/>
<dbReference type="GO" id="GO:0005634">
    <property type="term" value="C:nucleus"/>
    <property type="evidence" value="ECO:0007669"/>
    <property type="project" value="TreeGrafter"/>
</dbReference>
<dbReference type="PROSITE" id="PS51194">
    <property type="entry name" value="HELICASE_CTER"/>
    <property type="match status" value="1"/>
</dbReference>
<dbReference type="GO" id="GO:0030422">
    <property type="term" value="P:siRNA processing"/>
    <property type="evidence" value="ECO:0007669"/>
    <property type="project" value="TreeGrafter"/>
</dbReference>
<dbReference type="SUPFAM" id="SSF52540">
    <property type="entry name" value="P-loop containing nucleoside triphosphate hydrolases"/>
    <property type="match status" value="1"/>
</dbReference>
<evidence type="ECO:0000256" key="13">
    <source>
        <dbReference type="ARBA" id="ARBA00022884"/>
    </source>
</evidence>
<name>A0A4U0X706_9PEZI</name>
<dbReference type="PROSITE" id="PS00517">
    <property type="entry name" value="RNASE_3_1"/>
    <property type="match status" value="1"/>
</dbReference>
<evidence type="ECO:0000259" key="23">
    <source>
        <dbReference type="PROSITE" id="PS51327"/>
    </source>
</evidence>
<dbReference type="InterPro" id="IPR003100">
    <property type="entry name" value="PAZ_dom"/>
</dbReference>
<gene>
    <name evidence="24" type="ORF">B0A49_06021</name>
</gene>
<evidence type="ECO:0000313" key="24">
    <source>
        <dbReference type="EMBL" id="TKA71246.1"/>
    </source>
</evidence>
<evidence type="ECO:0000256" key="8">
    <source>
        <dbReference type="ARBA" id="ARBA00022801"/>
    </source>
</evidence>
<feature type="region of interest" description="Disordered" evidence="18">
    <location>
        <begin position="1"/>
        <end position="34"/>
    </location>
</feature>
<dbReference type="GO" id="GO:0046872">
    <property type="term" value="F:metal ion binding"/>
    <property type="evidence" value="ECO:0007669"/>
    <property type="project" value="UniProtKB-KW"/>
</dbReference>
<feature type="domain" description="Helicase ATP-binding" evidence="21">
    <location>
        <begin position="99"/>
        <end position="281"/>
    </location>
</feature>
<dbReference type="Pfam" id="PF00271">
    <property type="entry name" value="Helicase_C"/>
    <property type="match status" value="1"/>
</dbReference>
<feature type="domain" description="RNase III" evidence="19">
    <location>
        <begin position="1225"/>
        <end position="1376"/>
    </location>
</feature>
<dbReference type="InterPro" id="IPR006935">
    <property type="entry name" value="Helicase/UvrB_N"/>
</dbReference>
<dbReference type="CDD" id="cd00593">
    <property type="entry name" value="RIBOc"/>
    <property type="match status" value="2"/>
</dbReference>
<evidence type="ECO:0000256" key="18">
    <source>
        <dbReference type="SAM" id="MobiDB-lite"/>
    </source>
</evidence>
<dbReference type="GO" id="GO:0004386">
    <property type="term" value="F:helicase activity"/>
    <property type="evidence" value="ECO:0007669"/>
    <property type="project" value="UniProtKB-KW"/>
</dbReference>
<dbReference type="GO" id="GO:0003677">
    <property type="term" value="F:DNA binding"/>
    <property type="evidence" value="ECO:0007669"/>
    <property type="project" value="InterPro"/>
</dbReference>
<dbReference type="Gene3D" id="1.10.1520.10">
    <property type="entry name" value="Ribonuclease III domain"/>
    <property type="match status" value="2"/>
</dbReference>
<evidence type="ECO:0000259" key="21">
    <source>
        <dbReference type="PROSITE" id="PS51192"/>
    </source>
</evidence>
<dbReference type="GO" id="GO:0005737">
    <property type="term" value="C:cytoplasm"/>
    <property type="evidence" value="ECO:0007669"/>
    <property type="project" value="TreeGrafter"/>
</dbReference>
<dbReference type="GO" id="GO:0004525">
    <property type="term" value="F:ribonuclease III activity"/>
    <property type="evidence" value="ECO:0007669"/>
    <property type="project" value="InterPro"/>
</dbReference>
<evidence type="ECO:0000256" key="5">
    <source>
        <dbReference type="ARBA" id="ARBA00022723"/>
    </source>
</evidence>
<dbReference type="Pfam" id="PF00636">
    <property type="entry name" value="Ribonuclease_3"/>
    <property type="match status" value="2"/>
</dbReference>
<dbReference type="FunFam" id="1.10.1520.10:FF:000015">
    <property type="entry name" value="Dicer-like protein 1"/>
    <property type="match status" value="1"/>
</dbReference>
<dbReference type="GO" id="GO:0005524">
    <property type="term" value="F:ATP binding"/>
    <property type="evidence" value="ECO:0007669"/>
    <property type="project" value="UniProtKB-KW"/>
</dbReference>
<keyword evidence="10" id="KW-0862">Zinc</keyword>
<keyword evidence="12" id="KW-0460">Magnesium</keyword>
<dbReference type="Pfam" id="PF24995">
    <property type="entry name" value="DSRM_2"/>
    <property type="match status" value="1"/>
</dbReference>
<evidence type="ECO:0000256" key="14">
    <source>
        <dbReference type="ARBA" id="ARBA00023118"/>
    </source>
</evidence>
<evidence type="ECO:0000256" key="3">
    <source>
        <dbReference type="ARBA" id="ARBA00020797"/>
    </source>
</evidence>
<dbReference type="CDD" id="cd18802">
    <property type="entry name" value="SF2_C_dicer"/>
    <property type="match status" value="1"/>
</dbReference>
<dbReference type="GO" id="GO:0051607">
    <property type="term" value="P:defense response to virus"/>
    <property type="evidence" value="ECO:0007669"/>
    <property type="project" value="UniProtKB-KW"/>
</dbReference>
<keyword evidence="11" id="KW-0067">ATP-binding</keyword>
<keyword evidence="14" id="KW-0051">Antiviral defense</keyword>
<dbReference type="SMART" id="SM00490">
    <property type="entry name" value="HELICc"/>
    <property type="match status" value="1"/>
</dbReference>
<dbReference type="PANTHER" id="PTHR14950">
    <property type="entry name" value="DICER-RELATED"/>
    <property type="match status" value="1"/>
</dbReference>
<dbReference type="InterPro" id="IPR038248">
    <property type="entry name" value="Dicer_dimer_sf"/>
</dbReference>
<organism evidence="24 25">
    <name type="scientific">Cryomyces minteri</name>
    <dbReference type="NCBI Taxonomy" id="331657"/>
    <lineage>
        <taxon>Eukaryota</taxon>
        <taxon>Fungi</taxon>
        <taxon>Dikarya</taxon>
        <taxon>Ascomycota</taxon>
        <taxon>Pezizomycotina</taxon>
        <taxon>Dothideomycetes</taxon>
        <taxon>Dothideomycetes incertae sedis</taxon>
        <taxon>Cryomyces</taxon>
    </lineage>
</organism>
<dbReference type="InterPro" id="IPR005034">
    <property type="entry name" value="Dicer_dimerisation"/>
</dbReference>
<dbReference type="SMART" id="SM00487">
    <property type="entry name" value="DEXDc"/>
    <property type="match status" value="1"/>
</dbReference>
<dbReference type="InterPro" id="IPR000999">
    <property type="entry name" value="RNase_III_dom"/>
</dbReference>
<evidence type="ECO:0000259" key="19">
    <source>
        <dbReference type="PROSITE" id="PS50142"/>
    </source>
</evidence>
<feature type="domain" description="Dicer dsRNA-binding fold" evidence="23">
    <location>
        <begin position="619"/>
        <end position="709"/>
    </location>
</feature>
<evidence type="ECO:0000259" key="20">
    <source>
        <dbReference type="PROSITE" id="PS50821"/>
    </source>
</evidence>
<evidence type="ECO:0000256" key="2">
    <source>
        <dbReference type="ARBA" id="ARBA00001946"/>
    </source>
</evidence>
<dbReference type="OrthoDB" id="416741at2759"/>
<evidence type="ECO:0000256" key="4">
    <source>
        <dbReference type="ARBA" id="ARBA00022721"/>
    </source>
</evidence>
<dbReference type="SMART" id="SM00535">
    <property type="entry name" value="RIBOc"/>
    <property type="match status" value="2"/>
</dbReference>
<feature type="compositionally biased region" description="Basic and acidic residues" evidence="18">
    <location>
        <begin position="1"/>
        <end position="11"/>
    </location>
</feature>
<comment type="similarity">
    <text evidence="16 17">Belongs to the helicase family. Dicer subfamily.</text>
</comment>
<evidence type="ECO:0000256" key="17">
    <source>
        <dbReference type="PROSITE-ProRule" id="PRU00657"/>
    </source>
</evidence>
<dbReference type="GO" id="GO:0003723">
    <property type="term" value="F:RNA binding"/>
    <property type="evidence" value="ECO:0007669"/>
    <property type="project" value="UniProtKB-UniRule"/>
</dbReference>
<comment type="cofactor">
    <cofactor evidence="2">
        <name>Mg(2+)</name>
        <dbReference type="ChEBI" id="CHEBI:18420"/>
    </cofactor>
</comment>
<evidence type="ECO:0000256" key="12">
    <source>
        <dbReference type="ARBA" id="ARBA00022842"/>
    </source>
</evidence>
<keyword evidence="7" id="KW-0547">Nucleotide-binding</keyword>
<dbReference type="SUPFAM" id="SSF69065">
    <property type="entry name" value="RNase III domain-like"/>
    <property type="match status" value="2"/>
</dbReference>
<keyword evidence="25" id="KW-1185">Reference proteome</keyword>
<dbReference type="PROSITE" id="PS51327">
    <property type="entry name" value="DICER_DSRBF"/>
    <property type="match status" value="1"/>
</dbReference>
<dbReference type="Gene3D" id="3.30.160.380">
    <property type="entry name" value="Dicer dimerisation domain"/>
    <property type="match status" value="1"/>
</dbReference>
<dbReference type="InterPro" id="IPR014001">
    <property type="entry name" value="Helicase_ATP-bd"/>
</dbReference>
<protein>
    <recommendedName>
        <fullName evidence="3">Dicer-like protein 1</fullName>
    </recommendedName>
</protein>
<accession>A0A4U0X706</accession>
<dbReference type="FunFam" id="3.40.50.300:FF:001988">
    <property type="entry name" value="Dicer-like protein 1"/>
    <property type="match status" value="1"/>
</dbReference>
<feature type="domain" description="Helicase C-terminal" evidence="22">
    <location>
        <begin position="423"/>
        <end position="600"/>
    </location>
</feature>
<keyword evidence="8" id="KW-0378">Hydrolase</keyword>
<comment type="cofactor">
    <cofactor evidence="1">
        <name>Mn(2+)</name>
        <dbReference type="ChEBI" id="CHEBI:29035"/>
    </cofactor>
</comment>
<feature type="domain" description="RNase III" evidence="19">
    <location>
        <begin position="1055"/>
        <end position="1169"/>
    </location>
</feature>